<feature type="domain" description="Beta-mannosidase Ig-fold" evidence="13">
    <location>
        <begin position="817"/>
        <end position="889"/>
    </location>
</feature>
<dbReference type="AlphaFoldDB" id="A0A9P0G653"/>
<evidence type="ECO:0000256" key="8">
    <source>
        <dbReference type="ARBA" id="ARBA00023180"/>
    </source>
</evidence>
<keyword evidence="17" id="KW-1185">Reference proteome</keyword>
<keyword evidence="10" id="KW-0326">Glycosidase</keyword>
<evidence type="ECO:0000256" key="2">
    <source>
        <dbReference type="ARBA" id="ARBA00004371"/>
    </source>
</evidence>
<accession>A0A9P0G653</accession>
<dbReference type="InterPro" id="IPR041625">
    <property type="entry name" value="Beta-mannosidase_Ig"/>
</dbReference>
<keyword evidence="8" id="KW-0325">Glycoprotein</keyword>
<dbReference type="InterPro" id="IPR017853">
    <property type="entry name" value="GH"/>
</dbReference>
<feature type="chain" id="PRO_5040357068" description="beta-mannosidase" evidence="12">
    <location>
        <begin position="18"/>
        <end position="893"/>
    </location>
</feature>
<feature type="domain" description="Mannosidase Ig/CBM-like" evidence="14">
    <location>
        <begin position="707"/>
        <end position="804"/>
    </location>
</feature>
<evidence type="ECO:0000259" key="15">
    <source>
        <dbReference type="Pfam" id="PF22666"/>
    </source>
</evidence>
<feature type="domain" description="Beta-mannosidase-like galactose-binding" evidence="15">
    <location>
        <begin position="27"/>
        <end position="204"/>
    </location>
</feature>
<dbReference type="FunFam" id="2.60.120.260:FF:000060">
    <property type="entry name" value="Probable beta-mannosidase"/>
    <property type="match status" value="1"/>
</dbReference>
<organism evidence="16 17">
    <name type="scientific">Psylliodes chrysocephalus</name>
    <dbReference type="NCBI Taxonomy" id="3402493"/>
    <lineage>
        <taxon>Eukaryota</taxon>
        <taxon>Metazoa</taxon>
        <taxon>Ecdysozoa</taxon>
        <taxon>Arthropoda</taxon>
        <taxon>Hexapoda</taxon>
        <taxon>Insecta</taxon>
        <taxon>Pterygota</taxon>
        <taxon>Neoptera</taxon>
        <taxon>Endopterygota</taxon>
        <taxon>Coleoptera</taxon>
        <taxon>Polyphaga</taxon>
        <taxon>Cucujiformia</taxon>
        <taxon>Chrysomeloidea</taxon>
        <taxon>Chrysomelidae</taxon>
        <taxon>Galerucinae</taxon>
        <taxon>Alticini</taxon>
        <taxon>Psylliodes</taxon>
    </lineage>
</organism>
<evidence type="ECO:0000256" key="5">
    <source>
        <dbReference type="ARBA" id="ARBA00012754"/>
    </source>
</evidence>
<dbReference type="PANTHER" id="PTHR43730">
    <property type="entry name" value="BETA-MANNOSIDASE"/>
    <property type="match status" value="1"/>
</dbReference>
<dbReference type="EMBL" id="OV651823">
    <property type="protein sequence ID" value="CAH1101343.1"/>
    <property type="molecule type" value="Genomic_DNA"/>
</dbReference>
<dbReference type="Proteomes" id="UP001153636">
    <property type="component" value="Chromosome 11"/>
</dbReference>
<reference evidence="16" key="1">
    <citation type="submission" date="2022-01" db="EMBL/GenBank/DDBJ databases">
        <authorList>
            <person name="King R."/>
        </authorList>
    </citation>
    <scope>NUCLEOTIDE SEQUENCE</scope>
</reference>
<dbReference type="Pfam" id="PF22666">
    <property type="entry name" value="Glyco_hydro_2_N2"/>
    <property type="match status" value="1"/>
</dbReference>
<evidence type="ECO:0000256" key="6">
    <source>
        <dbReference type="ARBA" id="ARBA00022729"/>
    </source>
</evidence>
<feature type="signal peptide" evidence="12">
    <location>
        <begin position="1"/>
        <end position="17"/>
    </location>
</feature>
<dbReference type="OrthoDB" id="2866996at2759"/>
<comment type="catalytic activity">
    <reaction evidence="1">
        <text>Hydrolysis of terminal, non-reducing beta-D-mannose residues in beta-D-mannosides.</text>
        <dbReference type="EC" id="3.2.1.25"/>
    </reaction>
</comment>
<gene>
    <name evidence="16" type="ORF">PSYICH_LOCUS2676</name>
</gene>
<name>A0A9P0G653_9CUCU</name>
<dbReference type="SUPFAM" id="SSF49303">
    <property type="entry name" value="beta-Galactosidase/glucuronidase domain"/>
    <property type="match status" value="2"/>
</dbReference>
<evidence type="ECO:0000313" key="16">
    <source>
        <dbReference type="EMBL" id="CAH1101343.1"/>
    </source>
</evidence>
<keyword evidence="7" id="KW-0378">Hydrolase</keyword>
<evidence type="ECO:0000259" key="13">
    <source>
        <dbReference type="Pfam" id="PF17753"/>
    </source>
</evidence>
<evidence type="ECO:0000313" key="17">
    <source>
        <dbReference type="Proteomes" id="UP001153636"/>
    </source>
</evidence>
<evidence type="ECO:0000256" key="4">
    <source>
        <dbReference type="ARBA" id="ARBA00007401"/>
    </source>
</evidence>
<dbReference type="InterPro" id="IPR041447">
    <property type="entry name" value="Mannosidase_ig"/>
</dbReference>
<dbReference type="Gene3D" id="3.20.20.80">
    <property type="entry name" value="Glycosidases"/>
    <property type="match status" value="1"/>
</dbReference>
<dbReference type="GO" id="GO:0005764">
    <property type="term" value="C:lysosome"/>
    <property type="evidence" value="ECO:0007669"/>
    <property type="project" value="UniProtKB-SubCell"/>
</dbReference>
<dbReference type="Pfam" id="PF17786">
    <property type="entry name" value="Mannosidase_ig"/>
    <property type="match status" value="1"/>
</dbReference>
<dbReference type="Gene3D" id="2.60.120.260">
    <property type="entry name" value="Galactose-binding domain-like"/>
    <property type="match status" value="1"/>
</dbReference>
<keyword evidence="6 12" id="KW-0732">Signal</keyword>
<dbReference type="Pfam" id="PF17753">
    <property type="entry name" value="Ig_mannosidase"/>
    <property type="match status" value="1"/>
</dbReference>
<comment type="subcellular location">
    <subcellularLocation>
        <location evidence="2">Lysosome</location>
    </subcellularLocation>
</comment>
<evidence type="ECO:0000256" key="11">
    <source>
        <dbReference type="ARBA" id="ARBA00033445"/>
    </source>
</evidence>
<dbReference type="EC" id="3.2.1.25" evidence="5"/>
<dbReference type="SUPFAM" id="SSF49785">
    <property type="entry name" value="Galactose-binding domain-like"/>
    <property type="match status" value="1"/>
</dbReference>
<dbReference type="InterPro" id="IPR013783">
    <property type="entry name" value="Ig-like_fold"/>
</dbReference>
<sequence length="893" mass="103580">MYVKLLCFLFILRYSNSARILTLNGDWILQDDKHNITNIKAKVPGGVYSDLMNSGIIGDIFYGYNDINTKWVPRLNWTYYRNFLITDTFLNYDNINIVFEGLDTFSYIFINDKLVGSSDNMFVQYIFDIKKYIKTGRNKIEVRFLSPIEIAAKLSAIQTKNYTVPPTCPPTEYNGECHVNMIRKMQASFAWDWGPSFPSVGIWKNVYIESYNESIIRYIVSDVTEEDEDHWKVNLDIYLANNIKNSVKGRIQFKFYLNFINITSILDVDTKGDKNNEIVVKTNIEIRKNYVNTWWPNGYGPSDLYSLKVVYMSEDNSEKSIRHILVGFRTIELIQTPLDSGLTFYFKVNRIPIFMKGTNEIPIDILPERGQNKTKIKNLLKAAKDSHMNMIRVWGGGVYESDYFYDLADEYGILIWQDFMFACAMYPVTDSYLQSVISEVRHQVRRIYGHTSVALFSGNNENEGALIQNWYNTFAKYKTYYNDYIKLYVKTIKTEYLQLTNNRGIFITSSPTNGEESDKEGYVAKNPGDSLYGDVHFYNYVLDPFNSNYYPVPRFASEYGYQSLPSKQSFLTVTKNVSDLNINSIFMNHRQHHLIGNLELQLLIKFYFQLPNETSKNYDEAFIYYSQIVQALAVKIETEHYRRYKSFVNDKGEGYTSGVLYWQLNDVWVAPSWSGIDHLGKWKMLQYYTQEFFAPVIITGHINLQRTLEIYLVSDLLSPLFNLTVSVEVYRWNSFKPVYAEKILIKELEASVLVESIETDDYLTRIGCGYLPKAKQNCFFYLSVEKNGVKVTPDNFVFPAAIKDSNLTGAEVKISSVKNIDSDESIFDVELTSDNIAIFVWLESNAVEGRFSENGFILNEPSRNVYFFASQKTTKEVLMKTLTVTHLLDGKFF</sequence>
<dbReference type="InterPro" id="IPR054593">
    <property type="entry name" value="Beta-mannosidase-like_N2"/>
</dbReference>
<evidence type="ECO:0000256" key="9">
    <source>
        <dbReference type="ARBA" id="ARBA00023228"/>
    </source>
</evidence>
<dbReference type="SUPFAM" id="SSF51445">
    <property type="entry name" value="(Trans)glycosidases"/>
    <property type="match status" value="1"/>
</dbReference>
<dbReference type="GO" id="GO:0006516">
    <property type="term" value="P:glycoprotein catabolic process"/>
    <property type="evidence" value="ECO:0007669"/>
    <property type="project" value="TreeGrafter"/>
</dbReference>
<dbReference type="InterPro" id="IPR050887">
    <property type="entry name" value="Beta-mannosidase_GH2"/>
</dbReference>
<comment type="similarity">
    <text evidence="4">Belongs to the glycosyl hydrolase 2 family.</text>
</comment>
<dbReference type="InterPro" id="IPR036156">
    <property type="entry name" value="Beta-gal/glucu_dom_sf"/>
</dbReference>
<protein>
    <recommendedName>
        <fullName evidence="5">beta-mannosidase</fullName>
        <ecNumber evidence="5">3.2.1.25</ecNumber>
    </recommendedName>
    <alternativeName>
        <fullName evidence="11">Mannanase</fullName>
    </alternativeName>
</protein>
<proteinExistence type="inferred from homology"/>
<dbReference type="FunFam" id="3.20.20.80:FF:000050">
    <property type="entry name" value="Beta-mannosidase B"/>
    <property type="match status" value="1"/>
</dbReference>
<dbReference type="InterPro" id="IPR008979">
    <property type="entry name" value="Galactose-bd-like_sf"/>
</dbReference>
<evidence type="ECO:0000256" key="10">
    <source>
        <dbReference type="ARBA" id="ARBA00023295"/>
    </source>
</evidence>
<comment type="pathway">
    <text evidence="3">Glycan metabolism; N-glycan degradation.</text>
</comment>
<dbReference type="PANTHER" id="PTHR43730:SF1">
    <property type="entry name" value="BETA-MANNOSIDASE"/>
    <property type="match status" value="1"/>
</dbReference>
<dbReference type="Gene3D" id="2.60.40.10">
    <property type="entry name" value="Immunoglobulins"/>
    <property type="match status" value="3"/>
</dbReference>
<evidence type="ECO:0000256" key="12">
    <source>
        <dbReference type="SAM" id="SignalP"/>
    </source>
</evidence>
<dbReference type="GO" id="GO:0004567">
    <property type="term" value="F:beta-mannosidase activity"/>
    <property type="evidence" value="ECO:0007669"/>
    <property type="project" value="UniProtKB-EC"/>
</dbReference>
<evidence type="ECO:0000256" key="1">
    <source>
        <dbReference type="ARBA" id="ARBA00000829"/>
    </source>
</evidence>
<evidence type="ECO:0000259" key="14">
    <source>
        <dbReference type="Pfam" id="PF17786"/>
    </source>
</evidence>
<evidence type="ECO:0000256" key="7">
    <source>
        <dbReference type="ARBA" id="ARBA00022801"/>
    </source>
</evidence>
<dbReference type="FunFam" id="2.60.40.10:FF:000650">
    <property type="entry name" value="Mannosidase beta"/>
    <property type="match status" value="1"/>
</dbReference>
<evidence type="ECO:0000256" key="3">
    <source>
        <dbReference type="ARBA" id="ARBA00004740"/>
    </source>
</evidence>
<keyword evidence="9" id="KW-0458">Lysosome</keyword>